<gene>
    <name evidence="2" type="ORF">F8M41_016344</name>
</gene>
<evidence type="ECO:0000313" key="2">
    <source>
        <dbReference type="EMBL" id="KAF0520414.1"/>
    </source>
</evidence>
<keyword evidence="1" id="KW-1133">Transmembrane helix</keyword>
<keyword evidence="1" id="KW-0812">Transmembrane</keyword>
<proteinExistence type="predicted"/>
<comment type="caution">
    <text evidence="2">The sequence shown here is derived from an EMBL/GenBank/DDBJ whole genome shotgun (WGS) entry which is preliminary data.</text>
</comment>
<dbReference type="AlphaFoldDB" id="A0A8H4APF4"/>
<evidence type="ECO:0000313" key="3">
    <source>
        <dbReference type="Proteomes" id="UP000439903"/>
    </source>
</evidence>
<keyword evidence="1" id="KW-0472">Membrane</keyword>
<accession>A0A8H4APF4</accession>
<dbReference type="Proteomes" id="UP000439903">
    <property type="component" value="Unassembled WGS sequence"/>
</dbReference>
<dbReference type="OrthoDB" id="10500264at2759"/>
<feature type="transmembrane region" description="Helical" evidence="1">
    <location>
        <begin position="962"/>
        <end position="983"/>
    </location>
</feature>
<sequence>MSSSKSEESLSGDQDQTKILIDDVLHGDKNDVPHGGQEINLYFLSPNMQYIATVSREDKSLIVWTITKDLIIKYDNSLNGNDLVRALNADKFCKNPDFKIETLIHPFYMGGISDCKQVIITRLNPEFFEFDFAIFDITTKSRQILSAQGLEVGKSHMFFLENGDLAIVKSDPVYRAYIFSKSNSNRKHKWICKNIVELEKFNSCHITEKGKLFLYFKIPGLVMQWDLITRKFDMRYILNFGITSPRIELSFDNALLAICGSKKDDSINVSIYLTKSGLMVATRNFDKYLSNFCFIGLGEEERLFLSFETYGEKKSRDSYILNPRTHSLDKSPDTHVLYDIYNVAFNDKSIGPINIRDYDIISDYIIKNNKNKNFLSIQRLSKNDIWKSYLERKEDYYGNTYTYFNVKEIMQFLKEILDKYNDKVYESDQFLTQSYSNEPEVYRREQYAWIIEYEKKDSGLWNITLKAQIESDEAKIVRGFYFLGGIFEKKVLENGDMLLVLLNSIRIYTINSVKNSKEKPKGELIYCWCNRSELEFRSETCAEGFKYQQKIAESPKQSIISLFTSFKNNLNLNPEILPSPIFRLIYYLSENSCSHFGLNYQNPILLKLYGKEIYHKVIEKIISGIDSETILFNYCNEYSSSMLESDVFNSFMSITCLNAFELVMLEKLNKNQRFTEEFLSKINMLINPHDCYIKNDSSLLYNLQHFGTNVSLLDLFNTSLFNRLFFWISKKFKLFKESYPQVYQILAFHYSLYSYYVPTYPQDTAILIFPLLNFATYPKNYSYSELIYLQGNPFTSLLDSPDYFKWWNIKALINFKWNVYGKLYYFIIWAIYSIFMCYSFGTYFAIMIGVAQKVFSFLIVLGIMVIAFAHSLHLLLRPTSEYSYDQPSFTDDANNPWNLVPTYQFISSNNTVGGSMLIETPDDNTNWFTMLSTSILAVYFILTGDSSSVSSWDLKNNWTLAFLLVIFSFFTTIYLMNLFISLLGNAIDERNNEESFLQLKGEILSEIELFWMLPHQRRKDKWFPDILYYKASVKELEKYVESIEDKKTLHPKILEITKTENSEEKLKNQINEVFDNESFKNRICEVFKNESFKNQMTEVFENELFKNRINEVFENESFKNQITEVLKNQMDETLTNKIKELKNQVNEILKDPLNKINKLIEIIEKKESE</sequence>
<organism evidence="2 3">
    <name type="scientific">Gigaspora margarita</name>
    <dbReference type="NCBI Taxonomy" id="4874"/>
    <lineage>
        <taxon>Eukaryota</taxon>
        <taxon>Fungi</taxon>
        <taxon>Fungi incertae sedis</taxon>
        <taxon>Mucoromycota</taxon>
        <taxon>Glomeromycotina</taxon>
        <taxon>Glomeromycetes</taxon>
        <taxon>Diversisporales</taxon>
        <taxon>Gigasporaceae</taxon>
        <taxon>Gigaspora</taxon>
    </lineage>
</organism>
<feature type="transmembrane region" description="Helical" evidence="1">
    <location>
        <begin position="854"/>
        <end position="876"/>
    </location>
</feature>
<reference evidence="2 3" key="1">
    <citation type="journal article" date="2019" name="Environ. Microbiol.">
        <title>At the nexus of three kingdoms: the genome of the mycorrhizal fungus Gigaspora margarita provides insights into plant, endobacterial and fungal interactions.</title>
        <authorList>
            <person name="Venice F."/>
            <person name="Ghignone S."/>
            <person name="Salvioli di Fossalunga A."/>
            <person name="Amselem J."/>
            <person name="Novero M."/>
            <person name="Xianan X."/>
            <person name="Sedzielewska Toro K."/>
            <person name="Morin E."/>
            <person name="Lipzen A."/>
            <person name="Grigoriev I.V."/>
            <person name="Henrissat B."/>
            <person name="Martin F.M."/>
            <person name="Bonfante P."/>
        </authorList>
    </citation>
    <scope>NUCLEOTIDE SEQUENCE [LARGE SCALE GENOMIC DNA]</scope>
    <source>
        <strain evidence="2 3">BEG34</strain>
    </source>
</reference>
<protein>
    <recommendedName>
        <fullName evidence="4">Ion transport domain-containing protein</fullName>
    </recommendedName>
</protein>
<dbReference type="EMBL" id="WTPW01000352">
    <property type="protein sequence ID" value="KAF0520414.1"/>
    <property type="molecule type" value="Genomic_DNA"/>
</dbReference>
<feature type="transmembrane region" description="Helical" evidence="1">
    <location>
        <begin position="823"/>
        <end position="848"/>
    </location>
</feature>
<evidence type="ECO:0000256" key="1">
    <source>
        <dbReference type="SAM" id="Phobius"/>
    </source>
</evidence>
<dbReference type="SUPFAM" id="SSF82171">
    <property type="entry name" value="DPP6 N-terminal domain-like"/>
    <property type="match status" value="1"/>
</dbReference>
<evidence type="ECO:0008006" key="4">
    <source>
        <dbReference type="Google" id="ProtNLM"/>
    </source>
</evidence>
<feature type="transmembrane region" description="Helical" evidence="1">
    <location>
        <begin position="925"/>
        <end position="942"/>
    </location>
</feature>
<name>A0A8H4APF4_GIGMA</name>
<keyword evidence="3" id="KW-1185">Reference proteome</keyword>